<proteinExistence type="predicted"/>
<evidence type="ECO:0000313" key="3">
    <source>
        <dbReference type="Proteomes" id="UP000481861"/>
    </source>
</evidence>
<feature type="region of interest" description="Disordered" evidence="1">
    <location>
        <begin position="1"/>
        <end position="152"/>
    </location>
</feature>
<comment type="caution">
    <text evidence="2">The sequence shown here is derived from an EMBL/GenBank/DDBJ whole genome shotgun (WGS) entry which is preliminary data.</text>
</comment>
<keyword evidence="3" id="KW-1185">Reference proteome</keyword>
<feature type="compositionally biased region" description="Basic and acidic residues" evidence="1">
    <location>
        <begin position="388"/>
        <end position="408"/>
    </location>
</feature>
<dbReference type="OrthoDB" id="5398515at2759"/>
<feature type="compositionally biased region" description="Polar residues" evidence="1">
    <location>
        <begin position="372"/>
        <end position="387"/>
    </location>
</feature>
<sequence length="424" mass="46833">MDRTPSPPRHGACTPPAPLHGSKYDRYDPYSPRRSSRRVAQNQPEVDSPAHSRISRAMTPPSSRKRVVRTFNLALSPPSSPSSPAKHPSPRSTRRNHLETGPVDSDSDHVAQMPARRLAADLEAARGMLPTPAKTPRKRALHSEASLSSTARVLFPARPATVEDAMPTPRKGRRNIKNVFTLESFAEQTEEDAEKIEIYTDSKERVPTGDEEGDNPFVAKKGKGKAKAISAKPRKVYNPETASLNDAASRGEGMIYMFRGKKVFRKFDDAPPPSDSDEGPALSDNEVRRQAGHVAHRPITRSLIKPRLLFQEEIQQRRQQAAQDEVDEEAITDIEVTVATPSKKTRRGGPSVVQGSTPPPTTSRPKREISFDSWTRVKTSAPNSNSSREGKKRGGDPLESTVDKRMRSEPSSVISFDDLSDTEM</sequence>
<feature type="region of interest" description="Disordered" evidence="1">
    <location>
        <begin position="204"/>
        <end position="232"/>
    </location>
</feature>
<reference evidence="2 3" key="1">
    <citation type="submission" date="2020-01" db="EMBL/GenBank/DDBJ databases">
        <authorList>
            <consortium name="DOE Joint Genome Institute"/>
            <person name="Haridas S."/>
            <person name="Albert R."/>
            <person name="Binder M."/>
            <person name="Bloem J."/>
            <person name="Labutti K."/>
            <person name="Salamov A."/>
            <person name="Andreopoulos B."/>
            <person name="Baker S.E."/>
            <person name="Barry K."/>
            <person name="Bills G."/>
            <person name="Bluhm B.H."/>
            <person name="Cannon C."/>
            <person name="Castanera R."/>
            <person name="Culley D.E."/>
            <person name="Daum C."/>
            <person name="Ezra D."/>
            <person name="Gonzalez J.B."/>
            <person name="Henrissat B."/>
            <person name="Kuo A."/>
            <person name="Liang C."/>
            <person name="Lipzen A."/>
            <person name="Lutzoni F."/>
            <person name="Magnuson J."/>
            <person name="Mondo S."/>
            <person name="Nolan M."/>
            <person name="Ohm R."/>
            <person name="Pangilinan J."/>
            <person name="Park H.-J.H."/>
            <person name="Ramirez L."/>
            <person name="Alfaro M."/>
            <person name="Sun H."/>
            <person name="Tritt A."/>
            <person name="Yoshinaga Y."/>
            <person name="Zwiers L.-H.L."/>
            <person name="Turgeon B.G."/>
            <person name="Goodwin S.B."/>
            <person name="Spatafora J.W."/>
            <person name="Crous P.W."/>
            <person name="Grigoriev I.V."/>
        </authorList>
    </citation>
    <scope>NUCLEOTIDE SEQUENCE [LARGE SCALE GENOMIC DNA]</scope>
    <source>
        <strain evidence="2 3">CBS 611.86</strain>
    </source>
</reference>
<evidence type="ECO:0000313" key="2">
    <source>
        <dbReference type="EMBL" id="KAF2871823.1"/>
    </source>
</evidence>
<dbReference type="AlphaFoldDB" id="A0A7C8MC73"/>
<feature type="region of interest" description="Disordered" evidence="1">
    <location>
        <begin position="265"/>
        <end position="424"/>
    </location>
</feature>
<feature type="compositionally biased region" description="Low complexity" evidence="1">
    <location>
        <begin position="311"/>
        <end position="323"/>
    </location>
</feature>
<name>A0A7C8MC73_9PLEO</name>
<protein>
    <submittedName>
        <fullName evidence="2">Uncharacterized protein</fullName>
    </submittedName>
</protein>
<feature type="compositionally biased region" description="Basic residues" evidence="1">
    <location>
        <begin position="290"/>
        <end position="299"/>
    </location>
</feature>
<gene>
    <name evidence="2" type="ORF">BDV95DRAFT_594122</name>
</gene>
<dbReference type="Proteomes" id="UP000481861">
    <property type="component" value="Unassembled WGS sequence"/>
</dbReference>
<organism evidence="2 3">
    <name type="scientific">Massariosphaeria phaeospora</name>
    <dbReference type="NCBI Taxonomy" id="100035"/>
    <lineage>
        <taxon>Eukaryota</taxon>
        <taxon>Fungi</taxon>
        <taxon>Dikarya</taxon>
        <taxon>Ascomycota</taxon>
        <taxon>Pezizomycotina</taxon>
        <taxon>Dothideomycetes</taxon>
        <taxon>Pleosporomycetidae</taxon>
        <taxon>Pleosporales</taxon>
        <taxon>Pleosporales incertae sedis</taxon>
        <taxon>Massariosphaeria</taxon>
    </lineage>
</organism>
<dbReference type="EMBL" id="JAADJZ010000010">
    <property type="protein sequence ID" value="KAF2871823.1"/>
    <property type="molecule type" value="Genomic_DNA"/>
</dbReference>
<evidence type="ECO:0000256" key="1">
    <source>
        <dbReference type="SAM" id="MobiDB-lite"/>
    </source>
</evidence>
<accession>A0A7C8MC73</accession>